<comment type="caution">
    <text evidence="2">The sequence shown here is derived from an EMBL/GenBank/DDBJ whole genome shotgun (WGS) entry which is preliminary data.</text>
</comment>
<proteinExistence type="predicted"/>
<name>A0A540N6K2_MALBA</name>
<dbReference type="EMBL" id="VIEB01000100">
    <property type="protein sequence ID" value="TQE06682.1"/>
    <property type="molecule type" value="Genomic_DNA"/>
</dbReference>
<evidence type="ECO:0000313" key="3">
    <source>
        <dbReference type="Proteomes" id="UP000315295"/>
    </source>
</evidence>
<reference evidence="2 3" key="1">
    <citation type="journal article" date="2019" name="G3 (Bethesda)">
        <title>Sequencing of a Wild Apple (Malus baccata) Genome Unravels the Differences Between Cultivated and Wild Apple Species Regarding Disease Resistance and Cold Tolerance.</title>
        <authorList>
            <person name="Chen X."/>
        </authorList>
    </citation>
    <scope>NUCLEOTIDE SEQUENCE [LARGE SCALE GENOMIC DNA]</scope>
    <source>
        <strain evidence="3">cv. Shandingzi</strain>
        <tissue evidence="2">Leaves</tissue>
    </source>
</reference>
<dbReference type="Proteomes" id="UP000315295">
    <property type="component" value="Unassembled WGS sequence"/>
</dbReference>
<evidence type="ECO:0000256" key="1">
    <source>
        <dbReference type="SAM" id="MobiDB-lite"/>
    </source>
</evidence>
<sequence length="83" mass="8774">MAMQGFTHLEITRVGAGFEGRRVSVRVGLGAGRGGFHLGVEQEGFIGHVVTDESNDDGVPEHGGGARQSVEQLAGKVRRRDSS</sequence>
<accession>A0A540N6K2</accession>
<dbReference type="AlphaFoldDB" id="A0A540N6K2"/>
<feature type="region of interest" description="Disordered" evidence="1">
    <location>
        <begin position="50"/>
        <end position="83"/>
    </location>
</feature>
<evidence type="ECO:0000313" key="2">
    <source>
        <dbReference type="EMBL" id="TQE06682.1"/>
    </source>
</evidence>
<protein>
    <submittedName>
        <fullName evidence="2">Uncharacterized protein</fullName>
    </submittedName>
</protein>
<organism evidence="2 3">
    <name type="scientific">Malus baccata</name>
    <name type="common">Siberian crab apple</name>
    <name type="synonym">Pyrus baccata</name>
    <dbReference type="NCBI Taxonomy" id="106549"/>
    <lineage>
        <taxon>Eukaryota</taxon>
        <taxon>Viridiplantae</taxon>
        <taxon>Streptophyta</taxon>
        <taxon>Embryophyta</taxon>
        <taxon>Tracheophyta</taxon>
        <taxon>Spermatophyta</taxon>
        <taxon>Magnoliopsida</taxon>
        <taxon>eudicotyledons</taxon>
        <taxon>Gunneridae</taxon>
        <taxon>Pentapetalae</taxon>
        <taxon>rosids</taxon>
        <taxon>fabids</taxon>
        <taxon>Rosales</taxon>
        <taxon>Rosaceae</taxon>
        <taxon>Amygdaloideae</taxon>
        <taxon>Maleae</taxon>
        <taxon>Malus</taxon>
    </lineage>
</organism>
<gene>
    <name evidence="2" type="ORF">C1H46_007748</name>
</gene>
<keyword evidence="3" id="KW-1185">Reference proteome</keyword>